<evidence type="ECO:0000313" key="1">
    <source>
        <dbReference type="Proteomes" id="UP000095286"/>
    </source>
</evidence>
<name>A0AC35UG16_9BILA</name>
<protein>
    <submittedName>
        <fullName evidence="2">CTP synthase</fullName>
    </submittedName>
</protein>
<sequence length="762" mass="84554">MGEQEDPKIILVTGGVISGVGKEIISSSLGVLLKANGYGVSAIKINPYINIDAGTFSPFEHGEVFVLDDGGEVDLDLGNYERFLNVRLTRDNNITTGKIYQEVIQNERRGHYLGKTVQAIPHITHAISKWIDRVAKVPVDGTEQQPHVCVVELGGTVSDIEGIPFLSAFEKYAIPKMKGRVMIVHVSLIVDPKSTGEPKTKPMQNSLKKLRGNGLHPDLIICRSERPISADLKGKISGFGHVEPTQVVGVHDCKSVYQVPLLLDQQNVVQLIKTTLNLPHLSPQTRAAAIPNMAQWFKFTEIIGDFELTAKVALVGKYIKIKDAYASVNKALEHAATHAKRNLKIIYVNAEALEDTATTKERDEAWAAIKDCQAIIVPGGFGNRGIEGMINVCKYARQNKVPFLGVCLGMQCAAIEFARNVCGIEKANSSEFDSTIPFDKQVVIDMPEHVGENVEMGGTMRLGLRTTVFLTDNCKLQKLYKNDIIEERHRHRYEERDEAWAAIKDCQAIIVPGGFGNRGIEGMINVCKYARQNKVPFLGVCLGMQCAAIEFARNVCGIEKANSSEFDSTIPFDKQVVIDMPEHVGENVEMGGTMRLGLRTTVFLTDNCKLQKLYKNDIIEERHRHRYEVNPTLVPMLSEAGMLFIGMGVDESNEFNNIPRKSESAKNLIDLASAYRHSNLLQTIRELCSHGVSKRAVRMEVIELEEHPYFVGCQYHPEYLTHPITPSPPFLGLLLAASDQLKDFLSGERIPSPIKSLSINEN</sequence>
<evidence type="ECO:0000313" key="2">
    <source>
        <dbReference type="WBParaSite" id="RSKR_0001097400.1"/>
    </source>
</evidence>
<accession>A0AC35UG16</accession>
<dbReference type="WBParaSite" id="RSKR_0001097400.1">
    <property type="protein sequence ID" value="RSKR_0001097400.1"/>
    <property type="gene ID" value="RSKR_0001097400"/>
</dbReference>
<reference evidence="2" key="1">
    <citation type="submission" date="2016-11" db="UniProtKB">
        <authorList>
            <consortium name="WormBaseParasite"/>
        </authorList>
    </citation>
    <scope>IDENTIFICATION</scope>
    <source>
        <strain evidence="2">KR3021</strain>
    </source>
</reference>
<dbReference type="Proteomes" id="UP000095286">
    <property type="component" value="Unplaced"/>
</dbReference>
<proteinExistence type="predicted"/>
<organism evidence="1 2">
    <name type="scientific">Rhabditophanes sp. KR3021</name>
    <dbReference type="NCBI Taxonomy" id="114890"/>
    <lineage>
        <taxon>Eukaryota</taxon>
        <taxon>Metazoa</taxon>
        <taxon>Ecdysozoa</taxon>
        <taxon>Nematoda</taxon>
        <taxon>Chromadorea</taxon>
        <taxon>Rhabditida</taxon>
        <taxon>Tylenchina</taxon>
        <taxon>Panagrolaimomorpha</taxon>
        <taxon>Strongyloidoidea</taxon>
        <taxon>Alloionematidae</taxon>
        <taxon>Rhabditophanes</taxon>
    </lineage>
</organism>